<keyword evidence="4 8" id="KW-0479">Metal-binding</keyword>
<evidence type="ECO:0000259" key="9">
    <source>
        <dbReference type="PROSITE" id="PS51410"/>
    </source>
</evidence>
<dbReference type="InterPro" id="IPR036951">
    <property type="entry name" value="ArAA_hydroxylase_sf"/>
</dbReference>
<dbReference type="OrthoDB" id="983542at2759"/>
<evidence type="ECO:0000256" key="3">
    <source>
        <dbReference type="ARBA" id="ARBA00011995"/>
    </source>
</evidence>
<dbReference type="InterPro" id="IPR045865">
    <property type="entry name" value="ACT-like_dom_sf"/>
</dbReference>
<evidence type="ECO:0000256" key="1">
    <source>
        <dbReference type="ARBA" id="ARBA00001954"/>
    </source>
</evidence>
<feature type="domain" description="Biopterin-dependent aromatic amino acid hydroxylase family profile" evidence="9">
    <location>
        <begin position="68"/>
        <end position="409"/>
    </location>
</feature>
<dbReference type="EMBL" id="KV784361">
    <property type="protein sequence ID" value="OEU13965.1"/>
    <property type="molecule type" value="Genomic_DNA"/>
</dbReference>
<dbReference type="EC" id="1.14.16.1" evidence="3"/>
<evidence type="ECO:0000256" key="2">
    <source>
        <dbReference type="ARBA" id="ARBA00009712"/>
    </source>
</evidence>
<evidence type="ECO:0000256" key="7">
    <source>
        <dbReference type="ARBA" id="ARBA00023033"/>
    </source>
</evidence>
<dbReference type="Pfam" id="PF01842">
    <property type="entry name" value="ACT"/>
    <property type="match status" value="1"/>
</dbReference>
<evidence type="ECO:0000256" key="8">
    <source>
        <dbReference type="PIRSR" id="PIRSR601273-2"/>
    </source>
</evidence>
<dbReference type="InterPro" id="IPR001273">
    <property type="entry name" value="ArAA_hydroxylase"/>
</dbReference>
<keyword evidence="5" id="KW-0560">Oxidoreductase</keyword>
<dbReference type="PANTHER" id="PTHR11473">
    <property type="entry name" value="AROMATIC AMINO ACID HYDROXYLASE"/>
    <property type="match status" value="1"/>
</dbReference>
<feature type="binding site" evidence="8">
    <location>
        <position position="248"/>
    </location>
    <ligand>
        <name>Fe cation</name>
        <dbReference type="ChEBI" id="CHEBI:24875"/>
    </ligand>
</feature>
<organism evidence="11 12">
    <name type="scientific">Fragilariopsis cylindrus CCMP1102</name>
    <dbReference type="NCBI Taxonomy" id="635003"/>
    <lineage>
        <taxon>Eukaryota</taxon>
        <taxon>Sar</taxon>
        <taxon>Stramenopiles</taxon>
        <taxon>Ochrophyta</taxon>
        <taxon>Bacillariophyta</taxon>
        <taxon>Bacillariophyceae</taxon>
        <taxon>Bacillariophycidae</taxon>
        <taxon>Bacillariales</taxon>
        <taxon>Bacillariaceae</taxon>
        <taxon>Fragilariopsis</taxon>
    </lineage>
</organism>
<evidence type="ECO:0000313" key="11">
    <source>
        <dbReference type="EMBL" id="OEU13965.1"/>
    </source>
</evidence>
<comment type="cofactor">
    <cofactor evidence="1 8">
        <name>Fe(2+)</name>
        <dbReference type="ChEBI" id="CHEBI:29033"/>
    </cofactor>
</comment>
<evidence type="ECO:0000256" key="5">
    <source>
        <dbReference type="ARBA" id="ARBA00023002"/>
    </source>
</evidence>
<dbReference type="PANTHER" id="PTHR11473:SF24">
    <property type="entry name" value="PHENYLALANINE-4-HYDROXYLASE"/>
    <property type="match status" value="1"/>
</dbReference>
<name>A0A1E7F7H6_9STRA</name>
<feature type="binding site" evidence="8">
    <location>
        <position position="253"/>
    </location>
    <ligand>
        <name>Fe cation</name>
        <dbReference type="ChEBI" id="CHEBI:24875"/>
    </ligand>
</feature>
<dbReference type="PROSITE" id="PS51410">
    <property type="entry name" value="BH4_AAA_HYDROXYL_2"/>
    <property type="match status" value="1"/>
</dbReference>
<dbReference type="Proteomes" id="UP000095751">
    <property type="component" value="Unassembled WGS sequence"/>
</dbReference>
<dbReference type="GO" id="GO:0004505">
    <property type="term" value="F:phenylalanine 4-monooxygenase activity"/>
    <property type="evidence" value="ECO:0007669"/>
    <property type="project" value="UniProtKB-EC"/>
</dbReference>
<evidence type="ECO:0000313" key="12">
    <source>
        <dbReference type="Proteomes" id="UP000095751"/>
    </source>
</evidence>
<evidence type="ECO:0000256" key="4">
    <source>
        <dbReference type="ARBA" id="ARBA00022723"/>
    </source>
</evidence>
<keyword evidence="12" id="KW-1185">Reference proteome</keyword>
<gene>
    <name evidence="11" type="primary">PAH</name>
    <name evidence="11" type="ORF">FRACYDRAFT_188526</name>
</gene>
<dbReference type="KEGG" id="fcy:FRACYDRAFT_188526"/>
<dbReference type="InterPro" id="IPR036329">
    <property type="entry name" value="Aro-AA_hydroxylase_C_sf"/>
</dbReference>
<evidence type="ECO:0000259" key="10">
    <source>
        <dbReference type="PROSITE" id="PS51671"/>
    </source>
</evidence>
<keyword evidence="6 8" id="KW-0408">Iron</keyword>
<dbReference type="AlphaFoldDB" id="A0A1E7F7H6"/>
<dbReference type="Gene3D" id="1.10.800.10">
    <property type="entry name" value="Aromatic amino acid hydroxylase"/>
    <property type="match status" value="1"/>
</dbReference>
<protein>
    <recommendedName>
        <fullName evidence="3">phenylalanine 4-monooxygenase</fullName>
        <ecNumber evidence="3">1.14.16.1</ecNumber>
    </recommendedName>
</protein>
<feature type="domain" description="ACT" evidence="10">
    <location>
        <begin position="1"/>
        <end position="78"/>
    </location>
</feature>
<dbReference type="PROSITE" id="PS51671">
    <property type="entry name" value="ACT"/>
    <property type="match status" value="1"/>
</dbReference>
<comment type="similarity">
    <text evidence="2">Belongs to the biopterin-dependent aromatic amino acid hydroxylase family.</text>
</comment>
<dbReference type="PRINTS" id="PR00372">
    <property type="entry name" value="FYWHYDRXLASE"/>
</dbReference>
<dbReference type="GO" id="GO:0005506">
    <property type="term" value="F:iron ion binding"/>
    <property type="evidence" value="ECO:0007669"/>
    <property type="project" value="InterPro"/>
</dbReference>
<dbReference type="Pfam" id="PF00351">
    <property type="entry name" value="Biopterin_H"/>
    <property type="match status" value="1"/>
</dbReference>
<dbReference type="SUPFAM" id="SSF55021">
    <property type="entry name" value="ACT-like"/>
    <property type="match status" value="1"/>
</dbReference>
<accession>A0A1E7F7H6</accession>
<feature type="binding site" evidence="8">
    <location>
        <position position="293"/>
    </location>
    <ligand>
        <name>Fe cation</name>
        <dbReference type="ChEBI" id="CHEBI:24875"/>
    </ligand>
</feature>
<dbReference type="SUPFAM" id="SSF56534">
    <property type="entry name" value="Aromatic aminoacid monoxygenases, catalytic and oligomerization domains"/>
    <property type="match status" value="1"/>
</dbReference>
<dbReference type="InterPro" id="IPR019774">
    <property type="entry name" value="Aromatic-AA_hydroxylase_C"/>
</dbReference>
<dbReference type="CDD" id="cd04880">
    <property type="entry name" value="ACT_AAAH-PDT-like"/>
    <property type="match status" value="1"/>
</dbReference>
<dbReference type="InParanoid" id="A0A1E7F7H6"/>
<proteinExistence type="inferred from homology"/>
<keyword evidence="7" id="KW-0503">Monooxygenase</keyword>
<evidence type="ECO:0000256" key="6">
    <source>
        <dbReference type="ARBA" id="ARBA00023004"/>
    </source>
</evidence>
<dbReference type="InterPro" id="IPR002912">
    <property type="entry name" value="ACT_dom"/>
</dbReference>
<reference evidence="11 12" key="1">
    <citation type="submission" date="2016-09" db="EMBL/GenBank/DDBJ databases">
        <title>Extensive genetic diversity and differential bi-allelic expression allows diatom success in the polar Southern Ocean.</title>
        <authorList>
            <consortium name="DOE Joint Genome Institute"/>
            <person name="Mock T."/>
            <person name="Otillar R.P."/>
            <person name="Strauss J."/>
            <person name="Dupont C."/>
            <person name="Frickenhaus S."/>
            <person name="Maumus F."/>
            <person name="Mcmullan M."/>
            <person name="Sanges R."/>
            <person name="Schmutz J."/>
            <person name="Toseland A."/>
            <person name="Valas R."/>
            <person name="Veluchamy A."/>
            <person name="Ward B.J."/>
            <person name="Allen A."/>
            <person name="Barry K."/>
            <person name="Falciatore A."/>
            <person name="Ferrante M."/>
            <person name="Fortunato A.E."/>
            <person name="Gloeckner G."/>
            <person name="Gruber A."/>
            <person name="Hipkin R."/>
            <person name="Janech M."/>
            <person name="Kroth P."/>
            <person name="Leese F."/>
            <person name="Lindquist E."/>
            <person name="Lyon B.R."/>
            <person name="Martin J."/>
            <person name="Mayer C."/>
            <person name="Parker M."/>
            <person name="Quesneville H."/>
            <person name="Raymond J."/>
            <person name="Uhlig C."/>
            <person name="Valentin K.U."/>
            <person name="Worden A.Z."/>
            <person name="Armbrust E.V."/>
            <person name="Bowler C."/>
            <person name="Green B."/>
            <person name="Moulton V."/>
            <person name="Van Oosterhout C."/>
            <person name="Grigoriev I."/>
        </authorList>
    </citation>
    <scope>NUCLEOTIDE SEQUENCE [LARGE SCALE GENOMIC DNA]</scope>
    <source>
        <strain evidence="11 12">CCMP1102</strain>
    </source>
</reference>
<sequence>MELPNRVGILHDVLRFFWKFDVNIRRIESRPSKFGKFDFFVDVERTNGSDEDEKDERLENLLTSLEEYGVEKLLILGEKEVNWFPRHISELDMIANRTLDAGSDLEADHPGFYDQNYRKRRQELADFALNHTWNKPIAEIKYTEDEIHCWTSVWDQMEPLWEKFACTPYLRSLELMKEHCNYTRTTIPQQKDISIFLESTTNFHLRPVAGLLTSRDFLNGLAHRTFFCTQYIRHHSKPLYTPEPDVVHELLGHAPMFADTDFCDFSQEIGLASLGASDEDIDKLARCYWFTVEFGLCKEYDPVKGKDKMTAYGAGLLSSFGELEYACRENENSEKPMIVEWDPKRAALQEFPITTYQPLYFLADSLSDAKNKMRKYCEDLPRPFFAQYNYQTQTVFIDRQIKRLDIEPN</sequence>